<keyword evidence="6" id="KW-1185">Reference proteome</keyword>
<feature type="chain" id="PRO_5045048117" evidence="2">
    <location>
        <begin position="39"/>
        <end position="895"/>
    </location>
</feature>
<dbReference type="InterPro" id="IPR001434">
    <property type="entry name" value="OmcB-like_DUF11"/>
</dbReference>
<dbReference type="Gene3D" id="1.10.390.10">
    <property type="entry name" value="Neutral Protease Domain 2"/>
    <property type="match status" value="1"/>
</dbReference>
<dbReference type="NCBIfam" id="TIGR01167">
    <property type="entry name" value="LPXTG_anchor"/>
    <property type="match status" value="1"/>
</dbReference>
<keyword evidence="1" id="KW-0812">Transmembrane</keyword>
<dbReference type="Proteomes" id="UP001645859">
    <property type="component" value="Unassembled WGS sequence"/>
</dbReference>
<accession>A0ABS1SBI9</accession>
<feature type="domain" description="Peptidase M1 membrane alanine aminopeptidase" evidence="4">
    <location>
        <begin position="364"/>
        <end position="509"/>
    </location>
</feature>
<keyword evidence="2" id="KW-0732">Signal</keyword>
<evidence type="ECO:0000256" key="2">
    <source>
        <dbReference type="SAM" id="SignalP"/>
    </source>
</evidence>
<evidence type="ECO:0000256" key="1">
    <source>
        <dbReference type="SAM" id="Phobius"/>
    </source>
</evidence>
<feature type="signal peptide" evidence="2">
    <location>
        <begin position="1"/>
        <end position="38"/>
    </location>
</feature>
<evidence type="ECO:0000259" key="3">
    <source>
        <dbReference type="Pfam" id="PF01345"/>
    </source>
</evidence>
<dbReference type="PANTHER" id="PTHR45726:SF3">
    <property type="entry name" value="LEUKOTRIENE A-4 HYDROLASE"/>
    <property type="match status" value="1"/>
</dbReference>
<feature type="domain" description="DUF11" evidence="3">
    <location>
        <begin position="529"/>
        <end position="626"/>
    </location>
</feature>
<feature type="transmembrane region" description="Helical" evidence="1">
    <location>
        <begin position="868"/>
        <end position="887"/>
    </location>
</feature>
<keyword evidence="1" id="KW-1133">Transmembrane helix</keyword>
<dbReference type="InterPro" id="IPR027268">
    <property type="entry name" value="Peptidase_M4/M1_CTD_sf"/>
</dbReference>
<dbReference type="Pfam" id="PF01345">
    <property type="entry name" value="DUF11"/>
    <property type="match status" value="1"/>
</dbReference>
<dbReference type="Gene3D" id="2.60.40.2700">
    <property type="match status" value="1"/>
</dbReference>
<dbReference type="RefSeq" id="WP_202342992.1">
    <property type="nucleotide sequence ID" value="NZ_BAAAPI010000009.1"/>
</dbReference>
<comment type="caution">
    <text evidence="5">The sequence shown here is derived from an EMBL/GenBank/DDBJ whole genome shotgun (WGS) entry which is preliminary data.</text>
</comment>
<dbReference type="SUPFAM" id="SSF55486">
    <property type="entry name" value="Metalloproteases ('zincins'), catalytic domain"/>
    <property type="match status" value="1"/>
</dbReference>
<protein>
    <submittedName>
        <fullName evidence="5">LPXTG cell wall anchor domain-containing protein</fullName>
    </submittedName>
</protein>
<evidence type="ECO:0000313" key="5">
    <source>
        <dbReference type="EMBL" id="MBL3677707.1"/>
    </source>
</evidence>
<dbReference type="Pfam" id="PF01433">
    <property type="entry name" value="Peptidase_M1"/>
    <property type="match status" value="1"/>
</dbReference>
<dbReference type="PANTHER" id="PTHR45726">
    <property type="entry name" value="LEUKOTRIENE A-4 HYDROLASE"/>
    <property type="match status" value="1"/>
</dbReference>
<name>A0ABS1SBI9_9MICO</name>
<keyword evidence="1" id="KW-0472">Membrane</keyword>
<dbReference type="SUPFAM" id="SSF63737">
    <property type="entry name" value="Leukotriene A4 hydrolase N-terminal domain"/>
    <property type="match status" value="1"/>
</dbReference>
<dbReference type="Gene3D" id="2.60.40.1730">
    <property type="entry name" value="tricorn interacting facor f3 domain"/>
    <property type="match status" value="1"/>
</dbReference>
<evidence type="ECO:0000259" key="4">
    <source>
        <dbReference type="Pfam" id="PF01433"/>
    </source>
</evidence>
<dbReference type="InterPro" id="IPR034015">
    <property type="entry name" value="M1_LTA4H"/>
</dbReference>
<evidence type="ECO:0000313" key="6">
    <source>
        <dbReference type="Proteomes" id="UP001645859"/>
    </source>
</evidence>
<sequence length="895" mass="92013">MTDPTMHPGAKLRRAGGLITAATLAASLLLIPAPAAFADDPAAPVPGPLTSGDPVFPNVGNGGYDALDYQVAIEWSPDAMPQSGPLLNGTIGAATTTMTARAAQPLSSFALDFEGMEVDSVTVNGAPATFTRVQDADAISFKLIITPATAVSGEFTTTIAYHGVPVTHIDADGSAEGWSRTNDGAILLGQPVGMMAGYPHNNTPGDKATATFTLDIPTTLSAADGSNPGPAAAVSTGELLSRTPSEDGSRTTWVWQQREQLASELALVAIGRYDIIEGDITLTDGRTIPSWSFMDSQLSERDKERVRGAVARLQTVTQQLESLYGPYPGNSTGVVVDTVPSAINYALETQDRSFFPSAGSVAGNTLIHEVAHQWYGNNVSPTTWTDIWIAEGMATWAPRHVNSTDGFGEGKRTELSFYEDWQRTPADSEAWQIAPGAQTDSATLYDYQTYSRGGQFWEALKIAIGDEAFRTVISEWQSRHAGTSVASADLRALAEEVSGRDLGAFWEAWILTPAKPAWPEKLTASLTTPARSAALERGDRIEFTLTAANTGLAPLATSVITVDVTSLLGSATLDTPLPAGFTLEGTTLSWTVPETAAGATATASFAATVTDSASGGTIDTAATVATLGGTCTECSTSLAVSEYEIAPAPAPTIAGEARVGATLTAATAGWPESTVFAHQWNVGGAPVPGANDATFVIPESALGKTVTVTATGTAPGYLPTAATSSATETVRAARVDPKPEPGGPIAPSEDALTDALRGAISFPGTVAPGQRISVGLGEEYAGATVAGWLFSAPRDLGSATVDARGNIELTIPHDAELGAHRLAVAHPDGTVIGWGPLTVAVATPGTGTPGTGTPGAGGLAETGGTSPLLAGVLGAVLLLGGAALIAARRTRRTAR</sequence>
<proteinExistence type="predicted"/>
<dbReference type="EMBL" id="QYAC01000001">
    <property type="protein sequence ID" value="MBL3677707.1"/>
    <property type="molecule type" value="Genomic_DNA"/>
</dbReference>
<dbReference type="InterPro" id="IPR042097">
    <property type="entry name" value="Aminopeptidase_N-like_N_sf"/>
</dbReference>
<reference evidence="5 6" key="1">
    <citation type="submission" date="2018-09" db="EMBL/GenBank/DDBJ databases">
        <title>Comparative genomics of Leucobacter spp.</title>
        <authorList>
            <person name="Reis A.C."/>
            <person name="Kolvenbach B.A."/>
            <person name="Corvini P.F.X."/>
            <person name="Nunes O.C."/>
        </authorList>
    </citation>
    <scope>NUCLEOTIDE SEQUENCE [LARGE SCALE GENOMIC DNA]</scope>
    <source>
        <strain evidence="5 6">TAN 31504</strain>
    </source>
</reference>
<dbReference type="CDD" id="cd09603">
    <property type="entry name" value="M1_APN_like"/>
    <property type="match status" value="1"/>
</dbReference>
<organism evidence="5 6">
    <name type="scientific">Leucobacter chromiireducens subsp. solipictus</name>
    <dbReference type="NCBI Taxonomy" id="398235"/>
    <lineage>
        <taxon>Bacteria</taxon>
        <taxon>Bacillati</taxon>
        <taxon>Actinomycetota</taxon>
        <taxon>Actinomycetes</taxon>
        <taxon>Micrococcales</taxon>
        <taxon>Microbacteriaceae</taxon>
        <taxon>Leucobacter</taxon>
    </lineage>
</organism>
<gene>
    <name evidence="5" type="ORF">D3230_00080</name>
</gene>
<dbReference type="InterPro" id="IPR014782">
    <property type="entry name" value="Peptidase_M1_dom"/>
</dbReference>